<dbReference type="EMBL" id="CAXAMN010028461">
    <property type="protein sequence ID" value="CAK9116587.1"/>
    <property type="molecule type" value="Genomic_DNA"/>
</dbReference>
<dbReference type="Proteomes" id="UP001642484">
    <property type="component" value="Unassembled WGS sequence"/>
</dbReference>
<comment type="caution">
    <text evidence="1">The sequence shown here is derived from an EMBL/GenBank/DDBJ whole genome shotgun (WGS) entry which is preliminary data.</text>
</comment>
<dbReference type="Gene3D" id="1.10.287.70">
    <property type="match status" value="1"/>
</dbReference>
<dbReference type="SUPFAM" id="SSF47473">
    <property type="entry name" value="EF-hand"/>
    <property type="match status" value="1"/>
</dbReference>
<dbReference type="PROSITE" id="PS50222">
    <property type="entry name" value="EF_HAND_2"/>
    <property type="match status" value="1"/>
</dbReference>
<dbReference type="InterPro" id="IPR018247">
    <property type="entry name" value="EF_Hand_1_Ca_BS"/>
</dbReference>
<dbReference type="InterPro" id="IPR011992">
    <property type="entry name" value="EF-hand-dom_pair"/>
</dbReference>
<sequence>MLMLMLMIFVFAVWFTTNATFYLREFADTASPTWFEDLGNSTSKNVIDIQRNFGTLHATTYSLLRSMLGGINWGILCDMLLKMDTISPMLFIFYVLFTMLAVLNIVTGVFVDNAAAAAKTQRDYIIEKEREVKETYIRELQNLFWQMDDDESGTLTAAEMQQLVKDPKMAAYFTALGFEPHDCVRLFTLLDTDSSGTVDIEEFLDGCLRLKGFARSIDVHFIMVLIHRLQKQLLSSHVEGRPKGAPKTSFLDRKKLSHFNPKVAET</sequence>
<evidence type="ECO:0000313" key="1">
    <source>
        <dbReference type="EMBL" id="CAK8999262.1"/>
    </source>
</evidence>
<dbReference type="Gene3D" id="1.10.238.10">
    <property type="entry name" value="EF-hand"/>
    <property type="match status" value="1"/>
</dbReference>
<evidence type="ECO:0000313" key="2">
    <source>
        <dbReference type="EMBL" id="CAK9116587.1"/>
    </source>
</evidence>
<dbReference type="EMBL" id="CAXAMN010002337">
    <property type="protein sequence ID" value="CAK8999262.1"/>
    <property type="molecule type" value="Genomic_DNA"/>
</dbReference>
<reference evidence="1 3" key="1">
    <citation type="submission" date="2024-02" db="EMBL/GenBank/DDBJ databases">
        <authorList>
            <person name="Chen Y."/>
            <person name="Shah S."/>
            <person name="Dougan E. K."/>
            <person name="Thang M."/>
            <person name="Chan C."/>
        </authorList>
    </citation>
    <scope>NUCLEOTIDE SEQUENCE [LARGE SCALE GENOMIC DNA]</scope>
</reference>
<name>A0ABP0ICK9_9DINO</name>
<organism evidence="1 3">
    <name type="scientific">Durusdinium trenchii</name>
    <dbReference type="NCBI Taxonomy" id="1381693"/>
    <lineage>
        <taxon>Eukaryota</taxon>
        <taxon>Sar</taxon>
        <taxon>Alveolata</taxon>
        <taxon>Dinophyceae</taxon>
        <taxon>Suessiales</taxon>
        <taxon>Symbiodiniaceae</taxon>
        <taxon>Durusdinium</taxon>
    </lineage>
</organism>
<accession>A0ABP0ICK9</accession>
<evidence type="ECO:0000313" key="3">
    <source>
        <dbReference type="Proteomes" id="UP001642484"/>
    </source>
</evidence>
<protein>
    <submittedName>
        <fullName evidence="1">Uncharacterized protein</fullName>
    </submittedName>
</protein>
<dbReference type="SMART" id="SM00054">
    <property type="entry name" value="EFh"/>
    <property type="match status" value="2"/>
</dbReference>
<keyword evidence="3" id="KW-1185">Reference proteome</keyword>
<dbReference type="InterPro" id="IPR002048">
    <property type="entry name" value="EF_hand_dom"/>
</dbReference>
<dbReference type="PROSITE" id="PS00018">
    <property type="entry name" value="EF_HAND_1"/>
    <property type="match status" value="2"/>
</dbReference>
<dbReference type="Pfam" id="PF13499">
    <property type="entry name" value="EF-hand_7"/>
    <property type="match status" value="1"/>
</dbReference>
<proteinExistence type="predicted"/>
<gene>
    <name evidence="2" type="ORF">CCMP2556_LOCUS54122</name>
    <name evidence="1" type="ORF">CCMP2556_LOCUS5594</name>
</gene>